<gene>
    <name evidence="1" type="ORF">S01H4_34764</name>
</gene>
<dbReference type="EMBL" id="BART01018412">
    <property type="protein sequence ID" value="GAG74980.1"/>
    <property type="molecule type" value="Genomic_DNA"/>
</dbReference>
<organism evidence="1">
    <name type="scientific">marine sediment metagenome</name>
    <dbReference type="NCBI Taxonomy" id="412755"/>
    <lineage>
        <taxon>unclassified sequences</taxon>
        <taxon>metagenomes</taxon>
        <taxon>ecological metagenomes</taxon>
    </lineage>
</organism>
<sequence length="201" mass="23020">AGAGDYMLGVRVYTATAPSGSMYPEFAWDAITVFPDYSKAMQKIINRFRTYLMMWTSRYESVFASTNNLADFEIYTALYEGLMFFNLYPPYQTDFTLDDLPVDIEGTLFLCASLYALIGMEFFEIGQHFQYNDHGLSLIRDKSGRYAALLGQITAMVSQQLPLMKKMIGMSSIRVRGMFSGTSSMPRNLERALRGTRYYRR</sequence>
<accession>X0ZYR9</accession>
<feature type="non-terminal residue" evidence="1">
    <location>
        <position position="1"/>
    </location>
</feature>
<comment type="caution">
    <text evidence="1">The sequence shown here is derived from an EMBL/GenBank/DDBJ whole genome shotgun (WGS) entry which is preliminary data.</text>
</comment>
<dbReference type="AlphaFoldDB" id="X0ZYR9"/>
<protein>
    <submittedName>
        <fullName evidence="1">Uncharacterized protein</fullName>
    </submittedName>
</protein>
<evidence type="ECO:0000313" key="1">
    <source>
        <dbReference type="EMBL" id="GAG74980.1"/>
    </source>
</evidence>
<proteinExistence type="predicted"/>
<name>X0ZYR9_9ZZZZ</name>
<reference evidence="1" key="1">
    <citation type="journal article" date="2014" name="Front. Microbiol.">
        <title>High frequency of phylogenetically diverse reductive dehalogenase-homologous genes in deep subseafloor sedimentary metagenomes.</title>
        <authorList>
            <person name="Kawai M."/>
            <person name="Futagami T."/>
            <person name="Toyoda A."/>
            <person name="Takaki Y."/>
            <person name="Nishi S."/>
            <person name="Hori S."/>
            <person name="Arai W."/>
            <person name="Tsubouchi T."/>
            <person name="Morono Y."/>
            <person name="Uchiyama I."/>
            <person name="Ito T."/>
            <person name="Fujiyama A."/>
            <person name="Inagaki F."/>
            <person name="Takami H."/>
        </authorList>
    </citation>
    <scope>NUCLEOTIDE SEQUENCE</scope>
    <source>
        <strain evidence="1">Expedition CK06-06</strain>
    </source>
</reference>